<proteinExistence type="inferred from homology"/>
<dbReference type="Gene3D" id="3.10.120.10">
    <property type="entry name" value="Cytochrome b5-like heme/steroid binding domain"/>
    <property type="match status" value="1"/>
</dbReference>
<name>G7YD18_CLOSI</name>
<dbReference type="Pfam" id="PF00487">
    <property type="entry name" value="FA_desaturase"/>
    <property type="match status" value="1"/>
</dbReference>
<keyword evidence="3 8" id="KW-0812">Transmembrane</keyword>
<evidence type="ECO:0000313" key="11">
    <source>
        <dbReference type="Proteomes" id="UP000008909"/>
    </source>
</evidence>
<protein>
    <submittedName>
        <fullName evidence="10">Fatty acid desaturase 2</fullName>
    </submittedName>
</protein>
<dbReference type="SMART" id="SM01117">
    <property type="entry name" value="Cyt-b5"/>
    <property type="match status" value="1"/>
</dbReference>
<dbReference type="EMBL" id="DF143086">
    <property type="protein sequence ID" value="GAA50852.1"/>
    <property type="molecule type" value="Genomic_DNA"/>
</dbReference>
<comment type="subcellular location">
    <subcellularLocation>
        <location evidence="1">Membrane</location>
        <topology evidence="1">Multi-pass membrane protein</topology>
    </subcellularLocation>
</comment>
<dbReference type="InterPro" id="IPR036400">
    <property type="entry name" value="Cyt_B5-like_heme/steroid_sf"/>
</dbReference>
<keyword evidence="11" id="KW-1185">Reference proteome</keyword>
<dbReference type="AlphaFoldDB" id="G7YD18"/>
<keyword evidence="4 8" id="KW-1133">Transmembrane helix</keyword>
<dbReference type="Pfam" id="PF00173">
    <property type="entry name" value="Cyt-b5"/>
    <property type="match status" value="1"/>
</dbReference>
<comment type="similarity">
    <text evidence="2">Belongs to the fatty acid desaturase type 1 family.</text>
</comment>
<evidence type="ECO:0000313" key="10">
    <source>
        <dbReference type="EMBL" id="GAA50852.1"/>
    </source>
</evidence>
<keyword evidence="6" id="KW-0443">Lipid metabolism</keyword>
<feature type="transmembrane region" description="Helical" evidence="8">
    <location>
        <begin position="480"/>
        <end position="503"/>
    </location>
</feature>
<dbReference type="PANTHER" id="PTHR19353">
    <property type="entry name" value="FATTY ACID DESATURASE 2"/>
    <property type="match status" value="1"/>
</dbReference>
<evidence type="ECO:0000256" key="3">
    <source>
        <dbReference type="ARBA" id="ARBA00022692"/>
    </source>
</evidence>
<evidence type="ECO:0000256" key="2">
    <source>
        <dbReference type="ARBA" id="ARBA00009295"/>
    </source>
</evidence>
<evidence type="ECO:0000256" key="6">
    <source>
        <dbReference type="ARBA" id="ARBA00023098"/>
    </source>
</evidence>
<feature type="transmembrane region" description="Helical" evidence="8">
    <location>
        <begin position="335"/>
        <end position="355"/>
    </location>
</feature>
<feature type="domain" description="Cytochrome b5 heme-binding" evidence="9">
    <location>
        <begin position="226"/>
        <end position="303"/>
    </location>
</feature>
<gene>
    <name evidence="10" type="ORF">CLF_105141</name>
</gene>
<dbReference type="PROSITE" id="PS50255">
    <property type="entry name" value="CYTOCHROME_B5_2"/>
    <property type="match status" value="1"/>
</dbReference>
<dbReference type="InterPro" id="IPR001199">
    <property type="entry name" value="Cyt_B5-like_heme/steroid-bd"/>
</dbReference>
<dbReference type="GO" id="GO:0016020">
    <property type="term" value="C:membrane"/>
    <property type="evidence" value="ECO:0007669"/>
    <property type="project" value="UniProtKB-SubCell"/>
</dbReference>
<sequence>MIRLTFSRITHKDIQIPYGAYVRPLLEYANQVVYSGRTKDVTIIEHVQRTATKMVPGRKSVDYVTRLEVVSGDRSHGTTEIVIGHSRLPEPLPFPSFSVSTTVHAVFGGKCNYITIFTQQVATRVRTSNLEDQETFFVSPPTTEQPSMRDCAIVTRAPPSIAQWVAEVRKPPHHAASNSDSPHVIHALPVIQLAKLPRIPCMSSSAGKKFCSISRKRLMDTSERNENKVPWSEVKKHTSKSDRWIVIENSVYDLTRWQNRHPGGRKIIGHFEGQDATEAFRAFHKNLEDVKKYLKPLYVAKVDQNSVDPKEADELAKRAAYVQDFEELRRKMHELGFFQANISFFLLMLLQVFVFEVLAYLNLHFFGVGWFRIVLSILLYTVAQSQASWLQHDFGHLSVFKTTKMNHLFHEITLGLIKGASCHWWNYMHSQHHAKPNVIDKDPDIRLEPVFVVGDTMPIRAASRDNKWSTHLPYEYQANYFFFVGPPLLFPIYFQFMSFRYIFVRRRYEDLAWVMGFFTKLFVLYYPLLGFWGTLAYFFCVRVAESHWFTWVSQSNHIPMEISYDRGEAWLPMQNRATCNVEHSVFNDWFTGHLNFQLEHHLFPTMPRHNYVKAQPYVQALCERHGLPYPVKPLGLAFKDIVRLVRQSAMKAIAVEPSLAV</sequence>
<accession>G7YD18</accession>
<keyword evidence="5" id="KW-0560">Oxidoreductase</keyword>
<dbReference type="SUPFAM" id="SSF55856">
    <property type="entry name" value="Cytochrome b5-like heme/steroid binding domain"/>
    <property type="match status" value="1"/>
</dbReference>
<dbReference type="CDD" id="cd03506">
    <property type="entry name" value="Delta6-FADS-like"/>
    <property type="match status" value="1"/>
</dbReference>
<evidence type="ECO:0000259" key="9">
    <source>
        <dbReference type="PROSITE" id="PS50255"/>
    </source>
</evidence>
<evidence type="ECO:0000256" key="4">
    <source>
        <dbReference type="ARBA" id="ARBA00022989"/>
    </source>
</evidence>
<evidence type="ECO:0000256" key="1">
    <source>
        <dbReference type="ARBA" id="ARBA00004141"/>
    </source>
</evidence>
<dbReference type="GO" id="GO:0016717">
    <property type="term" value="F:oxidoreductase activity, acting on paired donors, with oxidation of a pair of donors resulting in the reduction of molecular oxygen to two molecules of water"/>
    <property type="evidence" value="ECO:0007669"/>
    <property type="project" value="TreeGrafter"/>
</dbReference>
<reference key="2">
    <citation type="submission" date="2011-10" db="EMBL/GenBank/DDBJ databases">
        <title>The genome and transcriptome sequence of Clonorchis sinensis provide insights into the carcinogenic liver fluke.</title>
        <authorList>
            <person name="Wang X."/>
            <person name="Huang Y."/>
            <person name="Chen W."/>
            <person name="Liu H."/>
            <person name="Guo L."/>
            <person name="Chen Y."/>
            <person name="Luo F."/>
            <person name="Zhou W."/>
            <person name="Sun J."/>
            <person name="Mao Q."/>
            <person name="Liang P."/>
            <person name="Zhou C."/>
            <person name="Tian Y."/>
            <person name="Men J."/>
            <person name="Lv X."/>
            <person name="Huang L."/>
            <person name="Zhou J."/>
            <person name="Hu Y."/>
            <person name="Li R."/>
            <person name="Zhang F."/>
            <person name="Lei H."/>
            <person name="Li X."/>
            <person name="Hu X."/>
            <person name="Liang C."/>
            <person name="Xu J."/>
            <person name="Wu Z."/>
            <person name="Yu X."/>
        </authorList>
    </citation>
    <scope>NUCLEOTIDE SEQUENCE</scope>
    <source>
        <strain>Henan</strain>
    </source>
</reference>
<reference evidence="10" key="1">
    <citation type="journal article" date="2011" name="Genome Biol.">
        <title>The draft genome of the carcinogenic human liver fluke Clonorchis sinensis.</title>
        <authorList>
            <person name="Wang X."/>
            <person name="Chen W."/>
            <person name="Huang Y."/>
            <person name="Sun J."/>
            <person name="Men J."/>
            <person name="Liu H."/>
            <person name="Luo F."/>
            <person name="Guo L."/>
            <person name="Lv X."/>
            <person name="Deng C."/>
            <person name="Zhou C."/>
            <person name="Fan Y."/>
            <person name="Li X."/>
            <person name="Huang L."/>
            <person name="Hu Y."/>
            <person name="Liang C."/>
            <person name="Hu X."/>
            <person name="Xu J."/>
            <person name="Yu X."/>
        </authorList>
    </citation>
    <scope>NUCLEOTIDE SEQUENCE [LARGE SCALE GENOMIC DNA]</scope>
    <source>
        <strain evidence="10">Henan</strain>
    </source>
</reference>
<feature type="transmembrane region" description="Helical" evidence="8">
    <location>
        <begin position="361"/>
        <end position="382"/>
    </location>
</feature>
<evidence type="ECO:0000256" key="5">
    <source>
        <dbReference type="ARBA" id="ARBA00023002"/>
    </source>
</evidence>
<dbReference type="Proteomes" id="UP000008909">
    <property type="component" value="Unassembled WGS sequence"/>
</dbReference>
<dbReference type="GO" id="GO:0006629">
    <property type="term" value="P:lipid metabolic process"/>
    <property type="evidence" value="ECO:0007669"/>
    <property type="project" value="UniProtKB-KW"/>
</dbReference>
<dbReference type="PANTHER" id="PTHR19353:SF88">
    <property type="entry name" value="DELTA(5) FATTY ACID DESATURASE FAT-4"/>
    <property type="match status" value="1"/>
</dbReference>
<evidence type="ECO:0000256" key="8">
    <source>
        <dbReference type="SAM" id="Phobius"/>
    </source>
</evidence>
<dbReference type="InterPro" id="IPR012171">
    <property type="entry name" value="Fatty_acid_desaturase"/>
</dbReference>
<evidence type="ECO:0000256" key="7">
    <source>
        <dbReference type="ARBA" id="ARBA00023136"/>
    </source>
</evidence>
<keyword evidence="7 8" id="KW-0472">Membrane</keyword>
<dbReference type="InterPro" id="IPR005804">
    <property type="entry name" value="FA_desaturase_dom"/>
</dbReference>
<organism evidence="10 11">
    <name type="scientific">Clonorchis sinensis</name>
    <name type="common">Chinese liver fluke</name>
    <dbReference type="NCBI Taxonomy" id="79923"/>
    <lineage>
        <taxon>Eukaryota</taxon>
        <taxon>Metazoa</taxon>
        <taxon>Spiralia</taxon>
        <taxon>Lophotrochozoa</taxon>
        <taxon>Platyhelminthes</taxon>
        <taxon>Trematoda</taxon>
        <taxon>Digenea</taxon>
        <taxon>Opisthorchiida</taxon>
        <taxon>Opisthorchiata</taxon>
        <taxon>Opisthorchiidae</taxon>
        <taxon>Clonorchis</taxon>
    </lineage>
</organism>